<protein>
    <submittedName>
        <fullName evidence="1">Uncharacterized protein</fullName>
    </submittedName>
</protein>
<evidence type="ECO:0000313" key="2">
    <source>
        <dbReference type="Proteomes" id="UP001159427"/>
    </source>
</evidence>
<accession>A0ABN8RAA2</accession>
<feature type="non-terminal residue" evidence="1">
    <location>
        <position position="1"/>
    </location>
</feature>
<reference evidence="1 2" key="1">
    <citation type="submission" date="2022-05" db="EMBL/GenBank/DDBJ databases">
        <authorList>
            <consortium name="Genoscope - CEA"/>
            <person name="William W."/>
        </authorList>
    </citation>
    <scope>NUCLEOTIDE SEQUENCE [LARGE SCALE GENOMIC DNA]</scope>
</reference>
<dbReference type="EMBL" id="CALNXI010001747">
    <property type="protein sequence ID" value="CAH3176231.1"/>
    <property type="molecule type" value="Genomic_DNA"/>
</dbReference>
<keyword evidence="2" id="KW-1185">Reference proteome</keyword>
<comment type="caution">
    <text evidence="1">The sequence shown here is derived from an EMBL/GenBank/DDBJ whole genome shotgun (WGS) entry which is preliminary data.</text>
</comment>
<evidence type="ECO:0000313" key="1">
    <source>
        <dbReference type="EMBL" id="CAH3176231.1"/>
    </source>
</evidence>
<dbReference type="Proteomes" id="UP001159427">
    <property type="component" value="Unassembled WGS sequence"/>
</dbReference>
<organism evidence="1 2">
    <name type="scientific">Porites evermanni</name>
    <dbReference type="NCBI Taxonomy" id="104178"/>
    <lineage>
        <taxon>Eukaryota</taxon>
        <taxon>Metazoa</taxon>
        <taxon>Cnidaria</taxon>
        <taxon>Anthozoa</taxon>
        <taxon>Hexacorallia</taxon>
        <taxon>Scleractinia</taxon>
        <taxon>Fungiina</taxon>
        <taxon>Poritidae</taxon>
        <taxon>Porites</taxon>
    </lineage>
</organism>
<name>A0ABN8RAA2_9CNID</name>
<proteinExistence type="predicted"/>
<sequence length="75" mass="7939">PTNTSTASSTTQSSLCDYFSSSAVQASSAPRRSQAMDCNQIIDVDGPGPSYMEASTLIVSPELLLSQTCISEQFK</sequence>
<gene>
    <name evidence="1" type="ORF">PEVE_00010543</name>
</gene>